<evidence type="ECO:0000313" key="2">
    <source>
        <dbReference type="EMBL" id="SFL71647.1"/>
    </source>
</evidence>
<name>A0A1I4JZE0_9ACTN</name>
<organism evidence="2 3">
    <name type="scientific">Geodermatophilus ruber</name>
    <dbReference type="NCBI Taxonomy" id="504800"/>
    <lineage>
        <taxon>Bacteria</taxon>
        <taxon>Bacillati</taxon>
        <taxon>Actinomycetota</taxon>
        <taxon>Actinomycetes</taxon>
        <taxon>Geodermatophilales</taxon>
        <taxon>Geodermatophilaceae</taxon>
        <taxon>Geodermatophilus</taxon>
    </lineage>
</organism>
<proteinExistence type="predicted"/>
<feature type="transmembrane region" description="Helical" evidence="1">
    <location>
        <begin position="55"/>
        <end position="73"/>
    </location>
</feature>
<accession>A0A1I4JZE0</accession>
<reference evidence="2 3" key="1">
    <citation type="submission" date="2016-10" db="EMBL/GenBank/DDBJ databases">
        <authorList>
            <person name="de Groot N.N."/>
        </authorList>
    </citation>
    <scope>NUCLEOTIDE SEQUENCE [LARGE SCALE GENOMIC DNA]</scope>
    <source>
        <strain evidence="2 3">DSM 45317</strain>
    </source>
</reference>
<evidence type="ECO:0000313" key="3">
    <source>
        <dbReference type="Proteomes" id="UP000199152"/>
    </source>
</evidence>
<dbReference type="AlphaFoldDB" id="A0A1I4JZE0"/>
<dbReference type="InParanoid" id="A0A1I4JZE0"/>
<feature type="transmembrane region" description="Helical" evidence="1">
    <location>
        <begin position="79"/>
        <end position="97"/>
    </location>
</feature>
<protein>
    <submittedName>
        <fullName evidence="2">Uncharacterized protein</fullName>
    </submittedName>
</protein>
<dbReference type="Proteomes" id="UP000199152">
    <property type="component" value="Unassembled WGS sequence"/>
</dbReference>
<keyword evidence="1" id="KW-0812">Transmembrane</keyword>
<evidence type="ECO:0000256" key="1">
    <source>
        <dbReference type="SAM" id="Phobius"/>
    </source>
</evidence>
<keyword evidence="1" id="KW-0472">Membrane</keyword>
<keyword evidence="3" id="KW-1185">Reference proteome</keyword>
<keyword evidence="1" id="KW-1133">Transmembrane helix</keyword>
<sequence length="111" mass="12483">MDHEWRLAVGPSTVSIMNGDRENSWQKRYEAGVGRVEAGNAAWTQQRFGVPFTRTVMQTLAGMVVLFVIGLLLQGWLWGLVSAAILLAVVLIFRVWARRRYGITTSRPPQP</sequence>
<dbReference type="EMBL" id="FOSW01000016">
    <property type="protein sequence ID" value="SFL71647.1"/>
    <property type="molecule type" value="Genomic_DNA"/>
</dbReference>
<gene>
    <name evidence="2" type="ORF">SAMN04488085_11624</name>
</gene>